<keyword evidence="2" id="KW-1185">Reference proteome</keyword>
<gene>
    <name evidence="1" type="ORF">K1718_13340</name>
</gene>
<proteinExistence type="predicted"/>
<dbReference type="EMBL" id="CP120863">
    <property type="protein sequence ID" value="WFE92303.1"/>
    <property type="molecule type" value="Genomic_DNA"/>
</dbReference>
<evidence type="ECO:0000313" key="2">
    <source>
        <dbReference type="Proteomes" id="UP001209803"/>
    </source>
</evidence>
<protein>
    <recommendedName>
        <fullName evidence="3">DUF3168 domain-containing protein</fullName>
    </recommendedName>
</protein>
<reference evidence="1 2" key="1">
    <citation type="submission" date="2023-03" db="EMBL/GenBank/DDBJ databases">
        <title>Roseibium porphyridii sp. nov. and Roseibium rhodosorbium sp. nov. isolated from marine algae, Porphyridium cruentum and Rhodosorus marinus, respectively.</title>
        <authorList>
            <person name="Lee M.W."/>
            <person name="Choi B.J."/>
            <person name="Lee J.K."/>
            <person name="Choi D.G."/>
            <person name="Baek J.H."/>
            <person name="Bayburt H."/>
            <person name="Kim J.M."/>
            <person name="Han D.M."/>
            <person name="Kim K.H."/>
            <person name="Jeon C.O."/>
        </authorList>
    </citation>
    <scope>NUCLEOTIDE SEQUENCE [LARGE SCALE GENOMIC DNA]</scope>
    <source>
        <strain evidence="1 2">KMA01</strain>
    </source>
</reference>
<dbReference type="Pfam" id="PF23840">
    <property type="entry name" value="Phage_tail_terminator"/>
    <property type="match status" value="1"/>
</dbReference>
<evidence type="ECO:0008006" key="3">
    <source>
        <dbReference type="Google" id="ProtNLM"/>
    </source>
</evidence>
<organism evidence="1 2">
    <name type="scientific">Roseibium porphyridii</name>
    <dbReference type="NCBI Taxonomy" id="2866279"/>
    <lineage>
        <taxon>Bacteria</taxon>
        <taxon>Pseudomonadati</taxon>
        <taxon>Pseudomonadota</taxon>
        <taxon>Alphaproteobacteria</taxon>
        <taxon>Hyphomicrobiales</taxon>
        <taxon>Stappiaceae</taxon>
        <taxon>Roseibium</taxon>
    </lineage>
</organism>
<dbReference type="Proteomes" id="UP001209803">
    <property type="component" value="Chromosome"/>
</dbReference>
<sequence length="141" mass="15070">MSLVSDIIARLNDGQTVFQTVAGAVELSLIEKRRLASPAAYVLTAEEGSRDNERINGKVLQRLESDIAVVIVSDNLADPLGASAGLDIEDLKSFVRGRLIGFEPASGVEPITHVSGEIVKASGGAVWFEDRFSAPSYLEQV</sequence>
<dbReference type="RefSeq" id="WP_265682268.1">
    <property type="nucleotide sequence ID" value="NZ_CP120863.1"/>
</dbReference>
<name>A0ABY8F9X4_9HYPH</name>
<dbReference type="InterPro" id="IPR056912">
    <property type="entry name" value="Phage_JBD30_tail_term-like"/>
</dbReference>
<accession>A0ABY8F9X4</accession>
<evidence type="ECO:0000313" key="1">
    <source>
        <dbReference type="EMBL" id="WFE92303.1"/>
    </source>
</evidence>